<dbReference type="Proteomes" id="UP001197378">
    <property type="component" value="Unassembled WGS sequence"/>
</dbReference>
<dbReference type="InterPro" id="IPR036249">
    <property type="entry name" value="Thioredoxin-like_sf"/>
</dbReference>
<sequence length="191" mass="21037">MRKFCLFSRFETKALFAPLFLMSILFPVATMGATQIPNAHEEIDASSHLTPKAMPPEIIAQKIKHADTFLVGHHGPVLMAFMDPNCIWCHRFYEAAMPLVEAGKIHLRVALVGFLKPTSAAKAAAILASKLPARALAFDESHFNVATEEGGIPPDNHAPTSIRKAVSYNTWLLIHTGEEATPTLLYFTKDK</sequence>
<protein>
    <submittedName>
        <fullName evidence="2">Thioredoxin fold domain-containing protein</fullName>
    </submittedName>
</protein>
<proteinExistence type="predicted"/>
<feature type="signal peptide" evidence="1">
    <location>
        <begin position="1"/>
        <end position="32"/>
    </location>
</feature>
<dbReference type="SUPFAM" id="SSF52833">
    <property type="entry name" value="Thioredoxin-like"/>
    <property type="match status" value="1"/>
</dbReference>
<keyword evidence="3" id="KW-1185">Reference proteome</keyword>
<evidence type="ECO:0000313" key="3">
    <source>
        <dbReference type="Proteomes" id="UP001197378"/>
    </source>
</evidence>
<name>A0AAE2YNE7_9PROT</name>
<dbReference type="EMBL" id="JAAXYO010000037">
    <property type="protein sequence ID" value="MBU2787239.1"/>
    <property type="molecule type" value="Genomic_DNA"/>
</dbReference>
<dbReference type="RefSeq" id="WP_215870328.1">
    <property type="nucleotide sequence ID" value="NZ_JAAXYO010000037.1"/>
</dbReference>
<evidence type="ECO:0000256" key="1">
    <source>
        <dbReference type="SAM" id="SignalP"/>
    </source>
</evidence>
<dbReference type="AlphaFoldDB" id="A0AAE2YNE7"/>
<organism evidence="2 3">
    <name type="scientific">Igneacidithiobacillus copahuensis</name>
    <dbReference type="NCBI Taxonomy" id="2724909"/>
    <lineage>
        <taxon>Bacteria</taxon>
        <taxon>Pseudomonadati</taxon>
        <taxon>Pseudomonadota</taxon>
        <taxon>Acidithiobacillia</taxon>
        <taxon>Acidithiobacillales</taxon>
        <taxon>Acidithiobacillaceae</taxon>
        <taxon>Igneacidithiobacillus</taxon>
    </lineage>
</organism>
<dbReference type="Gene3D" id="3.40.30.10">
    <property type="entry name" value="Glutaredoxin"/>
    <property type="match status" value="1"/>
</dbReference>
<evidence type="ECO:0000313" key="2">
    <source>
        <dbReference type="EMBL" id="MBU2787239.1"/>
    </source>
</evidence>
<keyword evidence="1" id="KW-0732">Signal</keyword>
<feature type="chain" id="PRO_5042140430" evidence="1">
    <location>
        <begin position="33"/>
        <end position="191"/>
    </location>
</feature>
<accession>A0AAE2YNE7</accession>
<comment type="caution">
    <text evidence="2">The sequence shown here is derived from an EMBL/GenBank/DDBJ whole genome shotgun (WGS) entry which is preliminary data.</text>
</comment>
<gene>
    <name evidence="2" type="ORF">HFQ13_03260</name>
</gene>
<reference evidence="2" key="1">
    <citation type="journal article" date="2021" name="ISME J.">
        <title>Genomic evolution of the class Acidithiobacillia: deep-branching Proteobacteria living in extreme acidic conditions.</title>
        <authorList>
            <person name="Moya-Beltran A."/>
            <person name="Beard S."/>
            <person name="Rojas-Villalobos C."/>
            <person name="Issotta F."/>
            <person name="Gallardo Y."/>
            <person name="Ulloa R."/>
            <person name="Giaveno A."/>
            <person name="Degli Esposti M."/>
            <person name="Johnson D.B."/>
            <person name="Quatrini R."/>
        </authorList>
    </citation>
    <scope>NUCLEOTIDE SEQUENCE</scope>
    <source>
        <strain evidence="2">VAN18-1</strain>
    </source>
</reference>